<reference evidence="2" key="1">
    <citation type="submission" date="2014-11" db="EMBL/GenBank/DDBJ databases">
        <authorList>
            <person name="Amaro Gonzalez C."/>
        </authorList>
    </citation>
    <scope>NUCLEOTIDE SEQUENCE</scope>
</reference>
<sequence>MENRKRRSEEMDNVQNRQDMEQETLTTDSSATPAKRRSDIQRGNHLYKDWDVEDTCQYLREEGFGEWETTFRGSYDLFPIWKNITEKALQMKFLASSYHSLTESQLHLQDLCY</sequence>
<feature type="region of interest" description="Disordered" evidence="1">
    <location>
        <begin position="1"/>
        <end position="40"/>
    </location>
</feature>
<evidence type="ECO:0000256" key="1">
    <source>
        <dbReference type="SAM" id="MobiDB-lite"/>
    </source>
</evidence>
<reference evidence="2" key="2">
    <citation type="journal article" date="2015" name="Fish Shellfish Immunol.">
        <title>Early steps in the European eel (Anguilla anguilla)-Vibrio vulnificus interaction in the gills: Role of the RtxA13 toxin.</title>
        <authorList>
            <person name="Callol A."/>
            <person name="Pajuelo D."/>
            <person name="Ebbesson L."/>
            <person name="Teles M."/>
            <person name="MacKenzie S."/>
            <person name="Amaro C."/>
        </authorList>
    </citation>
    <scope>NUCLEOTIDE SEQUENCE</scope>
</reference>
<accession>A0A0E9W829</accession>
<protein>
    <submittedName>
        <fullName evidence="2">Uncharacterized protein</fullName>
    </submittedName>
</protein>
<organism evidence="2">
    <name type="scientific">Anguilla anguilla</name>
    <name type="common">European freshwater eel</name>
    <name type="synonym">Muraena anguilla</name>
    <dbReference type="NCBI Taxonomy" id="7936"/>
    <lineage>
        <taxon>Eukaryota</taxon>
        <taxon>Metazoa</taxon>
        <taxon>Chordata</taxon>
        <taxon>Craniata</taxon>
        <taxon>Vertebrata</taxon>
        <taxon>Euteleostomi</taxon>
        <taxon>Actinopterygii</taxon>
        <taxon>Neopterygii</taxon>
        <taxon>Teleostei</taxon>
        <taxon>Anguilliformes</taxon>
        <taxon>Anguillidae</taxon>
        <taxon>Anguilla</taxon>
    </lineage>
</organism>
<proteinExistence type="predicted"/>
<dbReference type="AlphaFoldDB" id="A0A0E9W829"/>
<dbReference type="EMBL" id="GBXM01022121">
    <property type="protein sequence ID" value="JAH86456.1"/>
    <property type="molecule type" value="Transcribed_RNA"/>
</dbReference>
<feature type="compositionally biased region" description="Polar residues" evidence="1">
    <location>
        <begin position="13"/>
        <end position="32"/>
    </location>
</feature>
<feature type="compositionally biased region" description="Basic and acidic residues" evidence="1">
    <location>
        <begin position="1"/>
        <end position="10"/>
    </location>
</feature>
<evidence type="ECO:0000313" key="2">
    <source>
        <dbReference type="EMBL" id="JAH86456.1"/>
    </source>
</evidence>
<name>A0A0E9W829_ANGAN</name>